<accession>A0A517XYH1</accession>
<keyword evidence="2" id="KW-1185">Reference proteome</keyword>
<dbReference type="KEGG" id="uli:ETAA1_45630"/>
<evidence type="ECO:0000313" key="2">
    <source>
        <dbReference type="Proteomes" id="UP000319576"/>
    </source>
</evidence>
<sequence>MRIVGYLWAAPVTLVGLPLALLAAATGGGVRARGGVVEVWGGAAGRLLRGGAAMALGHVILARDAACLERSRRHELVHVRQYEQWGPLLLPAYWLVAMWLRWRGLHPYLDHPLEPPPLT</sequence>
<gene>
    <name evidence="1" type="ORF">ETAA1_45630</name>
</gene>
<reference evidence="1 2" key="1">
    <citation type="submission" date="2019-02" db="EMBL/GenBank/DDBJ databases">
        <title>Deep-cultivation of Planctomycetes and their phenomic and genomic characterization uncovers novel biology.</title>
        <authorList>
            <person name="Wiegand S."/>
            <person name="Jogler M."/>
            <person name="Boedeker C."/>
            <person name="Pinto D."/>
            <person name="Vollmers J."/>
            <person name="Rivas-Marin E."/>
            <person name="Kohn T."/>
            <person name="Peeters S.H."/>
            <person name="Heuer A."/>
            <person name="Rast P."/>
            <person name="Oberbeckmann S."/>
            <person name="Bunk B."/>
            <person name="Jeske O."/>
            <person name="Meyerdierks A."/>
            <person name="Storesund J.E."/>
            <person name="Kallscheuer N."/>
            <person name="Luecker S."/>
            <person name="Lage O.M."/>
            <person name="Pohl T."/>
            <person name="Merkel B.J."/>
            <person name="Hornburger P."/>
            <person name="Mueller R.-W."/>
            <person name="Bruemmer F."/>
            <person name="Labrenz M."/>
            <person name="Spormann A.M."/>
            <person name="Op den Camp H."/>
            <person name="Overmann J."/>
            <person name="Amann R."/>
            <person name="Jetten M.S.M."/>
            <person name="Mascher T."/>
            <person name="Medema M.H."/>
            <person name="Devos D.P."/>
            <person name="Kaster A.-K."/>
            <person name="Ovreas L."/>
            <person name="Rohde M."/>
            <person name="Galperin M.Y."/>
            <person name="Jogler C."/>
        </authorList>
    </citation>
    <scope>NUCLEOTIDE SEQUENCE [LARGE SCALE GENOMIC DNA]</scope>
    <source>
        <strain evidence="1 2">ETA_A1</strain>
    </source>
</reference>
<evidence type="ECO:0008006" key="3">
    <source>
        <dbReference type="Google" id="ProtNLM"/>
    </source>
</evidence>
<protein>
    <recommendedName>
        <fullName evidence="3">Signal peptide prediction</fullName>
    </recommendedName>
</protein>
<proteinExistence type="predicted"/>
<dbReference type="AlphaFoldDB" id="A0A517XYH1"/>
<evidence type="ECO:0000313" key="1">
    <source>
        <dbReference type="EMBL" id="QDU22580.1"/>
    </source>
</evidence>
<dbReference type="Proteomes" id="UP000319576">
    <property type="component" value="Chromosome"/>
</dbReference>
<name>A0A517XYH1_9BACT</name>
<organism evidence="1 2">
    <name type="scientific">Urbifossiella limnaea</name>
    <dbReference type="NCBI Taxonomy" id="2528023"/>
    <lineage>
        <taxon>Bacteria</taxon>
        <taxon>Pseudomonadati</taxon>
        <taxon>Planctomycetota</taxon>
        <taxon>Planctomycetia</taxon>
        <taxon>Gemmatales</taxon>
        <taxon>Gemmataceae</taxon>
        <taxon>Urbifossiella</taxon>
    </lineage>
</organism>
<dbReference type="EMBL" id="CP036273">
    <property type="protein sequence ID" value="QDU22580.1"/>
    <property type="molecule type" value="Genomic_DNA"/>
</dbReference>
<dbReference type="RefSeq" id="WP_238389275.1">
    <property type="nucleotide sequence ID" value="NZ_CP036273.1"/>
</dbReference>